<feature type="domain" description="Aminoacyl-transfer RNA synthetases class-II family profile" evidence="16">
    <location>
        <begin position="172"/>
        <end position="415"/>
    </location>
</feature>
<name>A0A090AJU1_9ENTR</name>
<dbReference type="GO" id="GO:0005524">
    <property type="term" value="F:ATP binding"/>
    <property type="evidence" value="ECO:0007669"/>
    <property type="project" value="UniProtKB-UniRule"/>
</dbReference>
<dbReference type="CDD" id="cd00770">
    <property type="entry name" value="SerRS_core"/>
    <property type="match status" value="1"/>
</dbReference>
<feature type="binding site" evidence="12">
    <location>
        <position position="390"/>
    </location>
    <ligand>
        <name>L-serine</name>
        <dbReference type="ChEBI" id="CHEBI:33384"/>
    </ligand>
</feature>
<dbReference type="UniPathway" id="UPA00906">
    <property type="reaction ID" value="UER00895"/>
</dbReference>
<dbReference type="GO" id="GO:0016260">
    <property type="term" value="P:selenocysteine biosynthetic process"/>
    <property type="evidence" value="ECO:0007669"/>
    <property type="project" value="UniProtKB-UniRule"/>
</dbReference>
<accession>A0A090AJU1</accession>
<dbReference type="SUPFAM" id="SSF55681">
    <property type="entry name" value="Class II aaRS and biotin synthetases"/>
    <property type="match status" value="1"/>
</dbReference>
<dbReference type="PRINTS" id="PR00981">
    <property type="entry name" value="TRNASYNTHSER"/>
</dbReference>
<comment type="caution">
    <text evidence="12">Lacks conserved residue(s) required for the propagation of feature annotation.</text>
</comment>
<dbReference type="STRING" id="1410383.TGUWTKB_5020"/>
<evidence type="ECO:0000256" key="8">
    <source>
        <dbReference type="ARBA" id="ARBA00022917"/>
    </source>
</evidence>
<dbReference type="PANTHER" id="PTHR43697">
    <property type="entry name" value="SERYL-TRNA SYNTHETASE"/>
    <property type="match status" value="1"/>
</dbReference>
<dbReference type="Pfam" id="PF00587">
    <property type="entry name" value="tRNA-synt_2b"/>
    <property type="match status" value="1"/>
</dbReference>
<comment type="subunit">
    <text evidence="12">Homodimer. The tRNA molecule binds across the dimer.</text>
</comment>
<comment type="subcellular location">
    <subcellularLocation>
        <location evidence="1 12">Cytoplasm</location>
    </subcellularLocation>
</comment>
<evidence type="ECO:0000256" key="4">
    <source>
        <dbReference type="ARBA" id="ARBA00022490"/>
    </source>
</evidence>
<evidence type="ECO:0000256" key="14">
    <source>
        <dbReference type="PIRSR" id="PIRSR001529-2"/>
    </source>
</evidence>
<dbReference type="OrthoDB" id="9804647at2"/>
<dbReference type="InterPro" id="IPR015866">
    <property type="entry name" value="Ser-tRNA-synth_1_N"/>
</dbReference>
<sequence length="429" mass="49907">MIDINTLRQNLNDVEKKLQSRGFLLDKEKFIVLEKARKKLQIETEILQSKKNKLSKIITNDLEHKDEIINLKKSKLINQKINSKQKELKKIQKDLYDFLIDLPNIPDKDVPIGKDSKDNKEIFRWFPKSIKKNFVLKDHVCLGENLKELDFESATKLTGSRFVVIKGSIAYLYRSLIQFMLDLHTIKHNYIETYVPYIVNHTSLYGTGQLPKFSDELFHIKPLQESNKNQKYALIPTGEVPLTNLIRNKIFDIDKLPLKFVSCTPCFRSEAGSYGRDTRGMIRMHQFDKVELVKIVHQEDSYESLEKLVEHAETVLKLLELPYRKILLCTGDMGFCANKTYDLEVWLPAQEKFLEISSCSNMETFQARRMQAKYRDKKGKKHFLHTLNGSGLAIGRTLVAILENYQLSDGKIQIPNVLQTYMQNLKYIG</sequence>
<dbReference type="PROSITE" id="PS50862">
    <property type="entry name" value="AA_TRNA_LIGASE_II"/>
    <property type="match status" value="1"/>
</dbReference>
<dbReference type="GO" id="GO:0006434">
    <property type="term" value="P:seryl-tRNA aminoacylation"/>
    <property type="evidence" value="ECO:0007669"/>
    <property type="project" value="UniProtKB-UniRule"/>
</dbReference>
<feature type="binding site" evidence="12 13">
    <location>
        <position position="291"/>
    </location>
    <ligand>
        <name>L-serine</name>
        <dbReference type="ChEBI" id="CHEBI:33384"/>
    </ligand>
</feature>
<evidence type="ECO:0000256" key="10">
    <source>
        <dbReference type="ARBA" id="ARBA00047929"/>
    </source>
</evidence>
<comment type="pathway">
    <text evidence="2 12">Aminoacyl-tRNA biosynthesis; selenocysteinyl-tRNA(Sec) biosynthesis; L-seryl-tRNA(Sec) from L-serine and tRNA(Sec): step 1/1.</text>
</comment>
<dbReference type="InterPro" id="IPR002314">
    <property type="entry name" value="aa-tRNA-synt_IIb"/>
</dbReference>
<dbReference type="EMBL" id="AP014521">
    <property type="protein sequence ID" value="BAP58728.1"/>
    <property type="molecule type" value="Genomic_DNA"/>
</dbReference>
<keyword evidence="6 12" id="KW-0547">Nucleotide-binding</keyword>
<comment type="domain">
    <text evidence="12">Consists of two distinct domains, a catalytic core and a N-terminal extension that is involved in tRNA binding.</text>
</comment>
<protein>
    <recommendedName>
        <fullName evidence="12">Serine--tRNA ligase</fullName>
        <ecNumber evidence="12">6.1.1.11</ecNumber>
    </recommendedName>
    <alternativeName>
        <fullName evidence="12">Seryl-tRNA synthetase</fullName>
        <shortName evidence="12">SerRS</shortName>
    </alternativeName>
    <alternativeName>
        <fullName evidence="12">Seryl-tRNA(Ser/Sec) synthetase</fullName>
    </alternativeName>
</protein>
<evidence type="ECO:0000256" key="3">
    <source>
        <dbReference type="ARBA" id="ARBA00010728"/>
    </source>
</evidence>
<evidence type="ECO:0000256" key="15">
    <source>
        <dbReference type="SAM" id="Coils"/>
    </source>
</evidence>
<reference evidence="18" key="1">
    <citation type="submission" date="2013-11" db="EMBL/GenBank/DDBJ databases">
        <title>Symbiont-containing voluminous jelly as an extraordinary maternal gift for overwintering insect nymphs.</title>
        <authorList>
            <person name="Kaiwa N."/>
            <person name="Hosokawa T."/>
            <person name="Nikoh N."/>
            <person name="Meng X.Y."/>
            <person name="Tanahashi M."/>
            <person name="Moriyama M."/>
            <person name="Maeda T."/>
            <person name="Yamaguchi K."/>
            <person name="Shigenobu S."/>
            <person name="Ito M."/>
            <person name="Fukatsu T."/>
        </authorList>
    </citation>
    <scope>NUCLEOTIDE SEQUENCE [LARGE SCALE GENOMIC DNA]</scope>
    <source>
        <strain evidence="18">UwTKB</strain>
    </source>
</reference>
<dbReference type="HOGENOM" id="CLU_023797_1_1_6"/>
<keyword evidence="9 12" id="KW-0030">Aminoacyl-tRNA synthetase</keyword>
<dbReference type="EC" id="6.1.1.11" evidence="12"/>
<dbReference type="SUPFAM" id="SSF46589">
    <property type="entry name" value="tRNA-binding arm"/>
    <property type="match status" value="1"/>
</dbReference>
<feature type="binding site" evidence="12">
    <location>
        <begin position="237"/>
        <end position="239"/>
    </location>
    <ligand>
        <name>L-serine</name>
        <dbReference type="ChEBI" id="CHEBI:33384"/>
    </ligand>
</feature>
<dbReference type="HAMAP" id="MF_00176">
    <property type="entry name" value="Ser_tRNA_synth_type1"/>
    <property type="match status" value="1"/>
</dbReference>
<dbReference type="InterPro" id="IPR010978">
    <property type="entry name" value="tRNA-bd_arm"/>
</dbReference>
<feature type="binding site" evidence="12 14">
    <location>
        <begin position="355"/>
        <end position="358"/>
    </location>
    <ligand>
        <name>ATP</name>
        <dbReference type="ChEBI" id="CHEBI:30616"/>
    </ligand>
</feature>
<dbReference type="InterPro" id="IPR045864">
    <property type="entry name" value="aa-tRNA-synth_II/BPL/LPL"/>
</dbReference>
<comment type="similarity">
    <text evidence="3 12">Belongs to the class-II aminoacyl-tRNA synthetase family. Type-1 seryl-tRNA synthetase subfamily.</text>
</comment>
<dbReference type="PANTHER" id="PTHR43697:SF1">
    <property type="entry name" value="SERINE--TRNA LIGASE"/>
    <property type="match status" value="1"/>
</dbReference>
<comment type="catalytic activity">
    <reaction evidence="11 12">
        <text>tRNA(Ser) + L-serine + ATP = L-seryl-tRNA(Ser) + AMP + diphosphate + H(+)</text>
        <dbReference type="Rhea" id="RHEA:12292"/>
        <dbReference type="Rhea" id="RHEA-COMP:9669"/>
        <dbReference type="Rhea" id="RHEA-COMP:9703"/>
        <dbReference type="ChEBI" id="CHEBI:15378"/>
        <dbReference type="ChEBI" id="CHEBI:30616"/>
        <dbReference type="ChEBI" id="CHEBI:33019"/>
        <dbReference type="ChEBI" id="CHEBI:33384"/>
        <dbReference type="ChEBI" id="CHEBI:78442"/>
        <dbReference type="ChEBI" id="CHEBI:78533"/>
        <dbReference type="ChEBI" id="CHEBI:456215"/>
        <dbReference type="EC" id="6.1.1.11"/>
    </reaction>
</comment>
<evidence type="ECO:0000256" key="5">
    <source>
        <dbReference type="ARBA" id="ARBA00022598"/>
    </source>
</evidence>
<comment type="function">
    <text evidence="12">Catalyzes the attachment of serine to tRNA(Ser). Is also able to aminoacylate tRNA(Sec) with serine, to form the misacylated tRNA L-seryl-tRNA(Sec), which will be further converted into selenocysteinyl-tRNA(Sec).</text>
</comment>
<dbReference type="Gene3D" id="1.10.287.40">
    <property type="entry name" value="Serine-tRNA synthetase, tRNA binding domain"/>
    <property type="match status" value="1"/>
</dbReference>
<gene>
    <name evidence="12 17" type="primary">serS</name>
    <name evidence="17" type="ORF">TGUWTKB_5020</name>
</gene>
<evidence type="ECO:0000256" key="12">
    <source>
        <dbReference type="HAMAP-Rule" id="MF_00176"/>
    </source>
</evidence>
<dbReference type="RefSeq" id="WP_041063282.1">
    <property type="nucleotide sequence ID" value="NZ_AP014521.1"/>
</dbReference>
<keyword evidence="4 12" id="KW-0963">Cytoplasm</keyword>
<evidence type="ECO:0000313" key="17">
    <source>
        <dbReference type="EMBL" id="BAP58728.1"/>
    </source>
</evidence>
<feature type="binding site" evidence="13">
    <location>
        <position position="388"/>
    </location>
    <ligand>
        <name>L-serine</name>
        <dbReference type="ChEBI" id="CHEBI:33384"/>
    </ligand>
</feature>
<keyword evidence="8 12" id="KW-0648">Protein biosynthesis</keyword>
<dbReference type="PIRSF" id="PIRSF001529">
    <property type="entry name" value="Ser-tRNA-synth_IIa"/>
    <property type="match status" value="1"/>
</dbReference>
<feature type="binding site" evidence="13">
    <location>
        <position position="268"/>
    </location>
    <ligand>
        <name>L-serine</name>
        <dbReference type="ChEBI" id="CHEBI:33384"/>
    </ligand>
</feature>
<evidence type="ECO:0000256" key="13">
    <source>
        <dbReference type="PIRSR" id="PIRSR001529-1"/>
    </source>
</evidence>
<keyword evidence="7 12" id="KW-0067">ATP-binding</keyword>
<dbReference type="Pfam" id="PF02403">
    <property type="entry name" value="Seryl_tRNA_N"/>
    <property type="match status" value="1"/>
</dbReference>
<evidence type="ECO:0000259" key="16">
    <source>
        <dbReference type="PROSITE" id="PS50862"/>
    </source>
</evidence>
<evidence type="ECO:0000256" key="7">
    <source>
        <dbReference type="ARBA" id="ARBA00022840"/>
    </source>
</evidence>
<evidence type="ECO:0000256" key="9">
    <source>
        <dbReference type="ARBA" id="ARBA00023146"/>
    </source>
</evidence>
<dbReference type="KEGG" id="sbw:TGUWTKB_5020"/>
<dbReference type="Proteomes" id="UP000031627">
    <property type="component" value="Chromosome"/>
</dbReference>
<dbReference type="AlphaFoldDB" id="A0A090AJU1"/>
<dbReference type="NCBIfam" id="TIGR00414">
    <property type="entry name" value="serS"/>
    <property type="match status" value="1"/>
</dbReference>
<dbReference type="Gene3D" id="3.30.930.10">
    <property type="entry name" value="Bira Bifunctional Protein, Domain 2"/>
    <property type="match status" value="1"/>
</dbReference>
<feature type="binding site" evidence="13">
    <location>
        <position position="237"/>
    </location>
    <ligand>
        <name>L-serine</name>
        <dbReference type="ChEBI" id="CHEBI:33384"/>
    </ligand>
</feature>
<evidence type="ECO:0000313" key="18">
    <source>
        <dbReference type="Proteomes" id="UP000031627"/>
    </source>
</evidence>
<dbReference type="InterPro" id="IPR006195">
    <property type="entry name" value="aa-tRNA-synth_II"/>
</dbReference>
<proteinExistence type="inferred from homology"/>
<evidence type="ECO:0000256" key="11">
    <source>
        <dbReference type="ARBA" id="ARBA00048823"/>
    </source>
</evidence>
<evidence type="ECO:0000256" key="1">
    <source>
        <dbReference type="ARBA" id="ARBA00004496"/>
    </source>
</evidence>
<dbReference type="InterPro" id="IPR033729">
    <property type="entry name" value="SerRS_core"/>
</dbReference>
<keyword evidence="15" id="KW-0175">Coiled coil</keyword>
<dbReference type="InterPro" id="IPR042103">
    <property type="entry name" value="SerRS_1_N_sf"/>
</dbReference>
<reference evidence="17 18" key="2">
    <citation type="journal article" date="2014" name="Curr. Biol.">
        <title>Symbiont-Supplemented Maternal Investment Underpinning Host's Ecological Adaptation.</title>
        <authorList>
            <person name="Kaiwa N."/>
            <person name="Hosokawa T."/>
            <person name="Nikoh N."/>
            <person name="Tanahashi M."/>
            <person name="Moriyama M."/>
            <person name="Meng X.Y."/>
            <person name="Maeda T."/>
            <person name="Yamaguchi K."/>
            <person name="Shigenobu S."/>
            <person name="Ito M."/>
            <person name="Fukatsu T."/>
        </authorList>
    </citation>
    <scope>NUCLEOTIDE SEQUENCE [LARGE SCALE GENOMIC DNA]</scope>
    <source>
        <strain evidence="17 18">UwTKB</strain>
    </source>
</reference>
<organism evidence="17 18">
    <name type="scientific">Candidatus Tachikawaea gelatinosa</name>
    <dbReference type="NCBI Taxonomy" id="1410383"/>
    <lineage>
        <taxon>Bacteria</taxon>
        <taxon>Pseudomonadati</taxon>
        <taxon>Pseudomonadota</taxon>
        <taxon>Gammaproteobacteria</taxon>
        <taxon>Enterobacterales</taxon>
        <taxon>Enterobacteriaceae</taxon>
        <taxon>Candidatus Tachikawaea</taxon>
    </lineage>
</organism>
<dbReference type="GO" id="GO:0004828">
    <property type="term" value="F:serine-tRNA ligase activity"/>
    <property type="evidence" value="ECO:0007669"/>
    <property type="project" value="UniProtKB-UniRule"/>
</dbReference>
<dbReference type="GO" id="GO:0005737">
    <property type="term" value="C:cytoplasm"/>
    <property type="evidence" value="ECO:0007669"/>
    <property type="project" value="UniProtKB-SubCell"/>
</dbReference>
<keyword evidence="18" id="KW-1185">Reference proteome</keyword>
<dbReference type="InterPro" id="IPR002317">
    <property type="entry name" value="Ser-tRNA-ligase_type_1"/>
</dbReference>
<feature type="coiled-coil region" evidence="15">
    <location>
        <begin position="33"/>
        <end position="94"/>
    </location>
</feature>
<evidence type="ECO:0000256" key="6">
    <source>
        <dbReference type="ARBA" id="ARBA00022741"/>
    </source>
</evidence>
<comment type="catalytic activity">
    <reaction evidence="10 12">
        <text>tRNA(Sec) + L-serine + ATP = L-seryl-tRNA(Sec) + AMP + diphosphate + H(+)</text>
        <dbReference type="Rhea" id="RHEA:42580"/>
        <dbReference type="Rhea" id="RHEA-COMP:9742"/>
        <dbReference type="Rhea" id="RHEA-COMP:10128"/>
        <dbReference type="ChEBI" id="CHEBI:15378"/>
        <dbReference type="ChEBI" id="CHEBI:30616"/>
        <dbReference type="ChEBI" id="CHEBI:33019"/>
        <dbReference type="ChEBI" id="CHEBI:33384"/>
        <dbReference type="ChEBI" id="CHEBI:78442"/>
        <dbReference type="ChEBI" id="CHEBI:78533"/>
        <dbReference type="ChEBI" id="CHEBI:456215"/>
        <dbReference type="EC" id="6.1.1.11"/>
    </reaction>
</comment>
<evidence type="ECO:0000256" key="2">
    <source>
        <dbReference type="ARBA" id="ARBA00005045"/>
    </source>
</evidence>
<keyword evidence="5 12" id="KW-0436">Ligase</keyword>
<feature type="binding site" evidence="12 14">
    <location>
        <begin position="268"/>
        <end position="270"/>
    </location>
    <ligand>
        <name>ATP</name>
        <dbReference type="ChEBI" id="CHEBI:30616"/>
    </ligand>
</feature>